<gene>
    <name evidence="2" type="ORF">Tco_1056730</name>
</gene>
<comment type="caution">
    <text evidence="2">The sequence shown here is derived from an EMBL/GenBank/DDBJ whole genome shotgun (WGS) entry which is preliminary data.</text>
</comment>
<evidence type="ECO:0000313" key="3">
    <source>
        <dbReference type="Proteomes" id="UP001151760"/>
    </source>
</evidence>
<feature type="region of interest" description="Disordered" evidence="1">
    <location>
        <begin position="1"/>
        <end position="21"/>
    </location>
</feature>
<reference evidence="2" key="2">
    <citation type="submission" date="2022-01" db="EMBL/GenBank/DDBJ databases">
        <authorList>
            <person name="Yamashiro T."/>
            <person name="Shiraishi A."/>
            <person name="Satake H."/>
            <person name="Nakayama K."/>
        </authorList>
    </citation>
    <scope>NUCLEOTIDE SEQUENCE</scope>
</reference>
<evidence type="ECO:0000313" key="2">
    <source>
        <dbReference type="EMBL" id="GJT82388.1"/>
    </source>
</evidence>
<dbReference type="EMBL" id="BQNB010019163">
    <property type="protein sequence ID" value="GJT82388.1"/>
    <property type="molecule type" value="Genomic_DNA"/>
</dbReference>
<dbReference type="Proteomes" id="UP001151760">
    <property type="component" value="Unassembled WGS sequence"/>
</dbReference>
<name>A0ABQ5H5K6_9ASTR</name>
<organism evidence="2 3">
    <name type="scientific">Tanacetum coccineum</name>
    <dbReference type="NCBI Taxonomy" id="301880"/>
    <lineage>
        <taxon>Eukaryota</taxon>
        <taxon>Viridiplantae</taxon>
        <taxon>Streptophyta</taxon>
        <taxon>Embryophyta</taxon>
        <taxon>Tracheophyta</taxon>
        <taxon>Spermatophyta</taxon>
        <taxon>Magnoliopsida</taxon>
        <taxon>eudicotyledons</taxon>
        <taxon>Gunneridae</taxon>
        <taxon>Pentapetalae</taxon>
        <taxon>asterids</taxon>
        <taxon>campanulids</taxon>
        <taxon>Asterales</taxon>
        <taxon>Asteraceae</taxon>
        <taxon>Asteroideae</taxon>
        <taxon>Anthemideae</taxon>
        <taxon>Anthemidinae</taxon>
        <taxon>Tanacetum</taxon>
    </lineage>
</organism>
<feature type="compositionally biased region" description="Basic and acidic residues" evidence="1">
    <location>
        <begin position="7"/>
        <end position="21"/>
    </location>
</feature>
<evidence type="ECO:0000256" key="1">
    <source>
        <dbReference type="SAM" id="MobiDB-lite"/>
    </source>
</evidence>
<protein>
    <submittedName>
        <fullName evidence="2">Uncharacterized protein</fullName>
    </submittedName>
</protein>
<accession>A0ABQ5H5K6</accession>
<sequence length="251" mass="29269">MRNQMTLEKKRQNQKAAEKQEHEMIKTKVIKIVQEEAEKIRIDPKKVISAKAGEKFKMLRMLKCKRNFDVHKPFKLSDFGLTELDKLGPIIQKKNKTIVKDLMTSLGKRYKRLKKISEELRIQSALPALIPKQDQSQSSGRKRKHIELEHDIKVPGLEFNRSPPEGVPFVNNMVIEEAFQRWNDIHKVEMDSLVSYLVMASMIKSLENVRFCLKLKKLIVEHPVTLAIFSFSHLNLYQAYTYSHAGAWSRI</sequence>
<keyword evidence="3" id="KW-1185">Reference proteome</keyword>
<reference evidence="2" key="1">
    <citation type="journal article" date="2022" name="Int. J. Mol. Sci.">
        <title>Draft Genome of Tanacetum Coccineum: Genomic Comparison of Closely Related Tanacetum-Family Plants.</title>
        <authorList>
            <person name="Yamashiro T."/>
            <person name="Shiraishi A."/>
            <person name="Nakayama K."/>
            <person name="Satake H."/>
        </authorList>
    </citation>
    <scope>NUCLEOTIDE SEQUENCE</scope>
</reference>
<proteinExistence type="predicted"/>